<evidence type="ECO:0000256" key="1">
    <source>
        <dbReference type="SAM" id="MobiDB-lite"/>
    </source>
</evidence>
<proteinExistence type="predicted"/>
<dbReference type="EMBL" id="BKCJ010007412">
    <property type="protein sequence ID" value="GEU77132.1"/>
    <property type="molecule type" value="Genomic_DNA"/>
</dbReference>
<reference evidence="2" key="1">
    <citation type="journal article" date="2019" name="Sci. Rep.">
        <title>Draft genome of Tanacetum cinerariifolium, the natural source of mosquito coil.</title>
        <authorList>
            <person name="Yamashiro T."/>
            <person name="Shiraishi A."/>
            <person name="Satake H."/>
            <person name="Nakayama K."/>
        </authorList>
    </citation>
    <scope>NUCLEOTIDE SEQUENCE</scope>
</reference>
<accession>A0A6L2MWH0</accession>
<feature type="compositionally biased region" description="Polar residues" evidence="1">
    <location>
        <begin position="652"/>
        <end position="675"/>
    </location>
</feature>
<dbReference type="AlphaFoldDB" id="A0A6L2MWH0"/>
<feature type="compositionally biased region" description="Low complexity" evidence="1">
    <location>
        <begin position="167"/>
        <end position="184"/>
    </location>
</feature>
<evidence type="ECO:0000313" key="2">
    <source>
        <dbReference type="EMBL" id="GEU77132.1"/>
    </source>
</evidence>
<organism evidence="2">
    <name type="scientific">Tanacetum cinerariifolium</name>
    <name type="common">Dalmatian daisy</name>
    <name type="synonym">Chrysanthemum cinerariifolium</name>
    <dbReference type="NCBI Taxonomy" id="118510"/>
    <lineage>
        <taxon>Eukaryota</taxon>
        <taxon>Viridiplantae</taxon>
        <taxon>Streptophyta</taxon>
        <taxon>Embryophyta</taxon>
        <taxon>Tracheophyta</taxon>
        <taxon>Spermatophyta</taxon>
        <taxon>Magnoliopsida</taxon>
        <taxon>eudicotyledons</taxon>
        <taxon>Gunneridae</taxon>
        <taxon>Pentapetalae</taxon>
        <taxon>asterids</taxon>
        <taxon>campanulids</taxon>
        <taxon>Asterales</taxon>
        <taxon>Asteraceae</taxon>
        <taxon>Asteroideae</taxon>
        <taxon>Anthemideae</taxon>
        <taxon>Anthemidinae</taxon>
        <taxon>Tanacetum</taxon>
    </lineage>
</organism>
<feature type="compositionally biased region" description="Acidic residues" evidence="1">
    <location>
        <begin position="225"/>
        <end position="244"/>
    </location>
</feature>
<feature type="region of interest" description="Disordered" evidence="1">
    <location>
        <begin position="151"/>
        <end position="359"/>
    </location>
</feature>
<gene>
    <name evidence="2" type="ORF">Tci_049110</name>
</gene>
<comment type="caution">
    <text evidence="2">The sequence shown here is derived from an EMBL/GenBank/DDBJ whole genome shotgun (WGS) entry which is preliminary data.</text>
</comment>
<protein>
    <submittedName>
        <fullName evidence="2">Uncharacterized protein</fullName>
    </submittedName>
</protein>
<sequence length="893" mass="101109">MATTIEQQVAMDEALVPSTQRLRIGRSNLRLPSDIQSKELTLQLVYDVLRRCPFFKAFLVTADVPEIYMEMLHIYPRIHGQSFDELPFEEEILDFIRDDSIFSTIKVVSKHQNTQQYGAILPIKLTNDKIRITKAYKEYYTFAIGEAAPKPKTSAKRKRSGSDTSITPPTATTTPKTTVAVTPKLNAAVKRKQPTKAKSLSDPSETGGFGTDEGTGLKPGVLDVPTDESEEELSWNSSDDEGADDQVKDGDDGERDEGDESNEGEEDADEDKDGDERDDDGENQKTLKYDEQDDAEGGGDDEVEGESDEEDDNEETREEESFDPIPKTPNGSKDEGNGKEDQGLNVNEEEHVEEEEEDKLYRDVNINQGRRLQATLEVKDTHVTLTPINSDGQQKSSSVSSQFVTSMLNPTSDVGMESIFVTASSSVTPLHTSTPITTPSTIATITTTNQSPIPPTPIPSEVLENLPTFALVFRFDDRLKSLEANFSEYRQTTPFAKAVSNILGIVHQYINQQMNEAVRVAVQIQTDRICDPYQRENDEFLRTIDENMKRIIKEQFKVAADLSEMELKKILIEKMEGNKSIQRSNEQRNLYKALVDTYEADKIILDSYGKTVILKRRREGDDDKDEEPSARSVWGSKRRREGKETESVSALLETTTRSACRSTTGSKSRQASASESAFGKEPVQTTSQIEEPSHPVFETDFSNFIMNRFRVDILTPELLAGPTFELMKGSYTSLIELEYHLEEVYKATTDQLDWVNPEGQQYPYNLLQPILLIPDNQGRRVIPFAHFINNNLEYLRGGAFSRKYTTSVTKIKATDFGQFKWIEYLVPKTMWIQEPIDYDKHALWGVSHWGHKRQQLYGFAIKQEFALNVYSKQRIIAVTDLKIVEWHSYKHLD</sequence>
<feature type="compositionally biased region" description="Acidic residues" evidence="1">
    <location>
        <begin position="251"/>
        <end position="281"/>
    </location>
</feature>
<feature type="compositionally biased region" description="Acidic residues" evidence="1">
    <location>
        <begin position="291"/>
        <end position="322"/>
    </location>
</feature>
<feature type="region of interest" description="Disordered" evidence="1">
    <location>
        <begin position="617"/>
        <end position="692"/>
    </location>
</feature>
<feature type="compositionally biased region" description="Basic and acidic residues" evidence="1">
    <location>
        <begin position="332"/>
        <end position="342"/>
    </location>
</feature>
<name>A0A6L2MWH0_TANCI</name>